<dbReference type="PANTHER" id="PTHR45769:SF3">
    <property type="entry name" value="ADENOSINE KINASE"/>
    <property type="match status" value="1"/>
</dbReference>
<dbReference type="SUPFAM" id="SSF53613">
    <property type="entry name" value="Ribokinase-like"/>
    <property type="match status" value="1"/>
</dbReference>
<name>A0A7R9MCM4_9ACAR</name>
<evidence type="ECO:0000256" key="10">
    <source>
        <dbReference type="RuleBase" id="RU368116"/>
    </source>
</evidence>
<feature type="active site" description="Proton acceptor" evidence="9">
    <location>
        <position position="275"/>
    </location>
</feature>
<evidence type="ECO:0000256" key="9">
    <source>
        <dbReference type="PIRSR" id="PIRSR601805-1"/>
    </source>
</evidence>
<keyword evidence="13" id="KW-1185">Reference proteome</keyword>
<dbReference type="EMBL" id="CAJPVJ010013272">
    <property type="protein sequence ID" value="CAG2174780.1"/>
    <property type="molecule type" value="Genomic_DNA"/>
</dbReference>
<accession>A0A7R9MCM4</accession>
<dbReference type="GO" id="GO:0005524">
    <property type="term" value="F:ATP binding"/>
    <property type="evidence" value="ECO:0007669"/>
    <property type="project" value="UniProtKB-UniRule"/>
</dbReference>
<organism evidence="12">
    <name type="scientific">Oppiella nova</name>
    <dbReference type="NCBI Taxonomy" id="334625"/>
    <lineage>
        <taxon>Eukaryota</taxon>
        <taxon>Metazoa</taxon>
        <taxon>Ecdysozoa</taxon>
        <taxon>Arthropoda</taxon>
        <taxon>Chelicerata</taxon>
        <taxon>Arachnida</taxon>
        <taxon>Acari</taxon>
        <taxon>Acariformes</taxon>
        <taxon>Sarcoptiformes</taxon>
        <taxon>Oribatida</taxon>
        <taxon>Brachypylina</taxon>
        <taxon>Oppioidea</taxon>
        <taxon>Oppiidae</taxon>
        <taxon>Oppiella</taxon>
    </lineage>
</organism>
<dbReference type="GO" id="GO:0004001">
    <property type="term" value="F:adenosine kinase activity"/>
    <property type="evidence" value="ECO:0007669"/>
    <property type="project" value="UniProtKB-UniRule"/>
</dbReference>
<dbReference type="EMBL" id="OC928097">
    <property type="protein sequence ID" value="CAD7657594.1"/>
    <property type="molecule type" value="Genomic_DNA"/>
</dbReference>
<evidence type="ECO:0000259" key="11">
    <source>
        <dbReference type="Pfam" id="PF00294"/>
    </source>
</evidence>
<evidence type="ECO:0000256" key="7">
    <source>
        <dbReference type="ARBA" id="ARBA00022777"/>
    </source>
</evidence>
<sequence length="321" mass="35903">GLYDEVVVKYEIDYSAGGSVQNALRYAQWVVGKNNPIANYIGAVGDDYFGKYLANKVKVDGLNVKYMVVDDKPTGACTVLFNNNGKYKSVCANLGASTCFDKHFLMNNFWFCERARVILTSGHLLPVSPDSVMYLAKHCHEWGKDFLLIISYRFLRPIPIGASYVIHNSTNYVMDLFPYIDFLFCSADEALAFATVKGYHTRDLKQVVKLMADEPKVSYNNPNIPNNYKSGRVVVVNQRGGKPVLLAKTDVFNTKEYPVPIMTDTEIIDTSGMGDALIGGFLAMYIDGRPFDVCVQCGIYCATECCRQSGCILPEKMKFKY</sequence>
<evidence type="ECO:0000256" key="3">
    <source>
        <dbReference type="ARBA" id="ARBA00012119"/>
    </source>
</evidence>
<evidence type="ECO:0000256" key="6">
    <source>
        <dbReference type="ARBA" id="ARBA00022741"/>
    </source>
</evidence>
<reference evidence="12" key="1">
    <citation type="submission" date="2020-11" db="EMBL/GenBank/DDBJ databases">
        <authorList>
            <person name="Tran Van P."/>
        </authorList>
    </citation>
    <scope>NUCLEOTIDE SEQUENCE</scope>
</reference>
<feature type="domain" description="Carbohydrate kinase PfkB" evidence="11">
    <location>
        <begin position="5"/>
        <end position="314"/>
    </location>
</feature>
<keyword evidence="10" id="KW-0460">Magnesium</keyword>
<evidence type="ECO:0000256" key="2">
    <source>
        <dbReference type="ARBA" id="ARBA00010688"/>
    </source>
</evidence>
<evidence type="ECO:0000313" key="13">
    <source>
        <dbReference type="Proteomes" id="UP000728032"/>
    </source>
</evidence>
<dbReference type="InterPro" id="IPR001805">
    <property type="entry name" value="Adenokinase"/>
</dbReference>
<keyword evidence="7 10" id="KW-0418">Kinase</keyword>
<evidence type="ECO:0000256" key="4">
    <source>
        <dbReference type="ARBA" id="ARBA00022679"/>
    </source>
</evidence>
<comment type="cofactor">
    <cofactor evidence="10">
        <name>Mg(2+)</name>
        <dbReference type="ChEBI" id="CHEBI:18420"/>
    </cofactor>
    <text evidence="10">Binds 3 Mg(2+) ions per subunit.</text>
</comment>
<keyword evidence="5 10" id="KW-0660">Purine salvage</keyword>
<proteinExistence type="inferred from homology"/>
<dbReference type="Pfam" id="PF00294">
    <property type="entry name" value="PfkB"/>
    <property type="match status" value="1"/>
</dbReference>
<comment type="subcellular location">
    <subcellularLocation>
        <location evidence="10">Nucleus</location>
    </subcellularLocation>
</comment>
<dbReference type="EC" id="2.7.1.20" evidence="3 10"/>
<dbReference type="Gene3D" id="3.40.1190.20">
    <property type="match status" value="1"/>
</dbReference>
<dbReference type="PANTHER" id="PTHR45769">
    <property type="entry name" value="ADENOSINE KINASE"/>
    <property type="match status" value="1"/>
</dbReference>
<dbReference type="GO" id="GO:0044209">
    <property type="term" value="P:AMP salvage"/>
    <property type="evidence" value="ECO:0007669"/>
    <property type="project" value="UniProtKB-UniRule"/>
</dbReference>
<dbReference type="Proteomes" id="UP000728032">
    <property type="component" value="Unassembled WGS sequence"/>
</dbReference>
<evidence type="ECO:0000256" key="5">
    <source>
        <dbReference type="ARBA" id="ARBA00022726"/>
    </source>
</evidence>
<dbReference type="UniPathway" id="UPA00588">
    <property type="reaction ID" value="UER00659"/>
</dbReference>
<dbReference type="GO" id="GO:0006166">
    <property type="term" value="P:purine ribonucleoside salvage"/>
    <property type="evidence" value="ECO:0007669"/>
    <property type="project" value="UniProtKB-KW"/>
</dbReference>
<dbReference type="InterPro" id="IPR011611">
    <property type="entry name" value="PfkB_dom"/>
</dbReference>
<keyword evidence="10" id="KW-0539">Nucleus</keyword>
<dbReference type="InterPro" id="IPR029056">
    <property type="entry name" value="Ribokinase-like"/>
</dbReference>
<keyword evidence="8 10" id="KW-0067">ATP-binding</keyword>
<dbReference type="AlphaFoldDB" id="A0A7R9MCM4"/>
<comment type="function">
    <text evidence="10">ATP dependent phosphorylation of adenosine and other related nucleoside analogs to monophosphate derivatives.</text>
</comment>
<dbReference type="CDD" id="cd01168">
    <property type="entry name" value="adenosine_kinase"/>
    <property type="match status" value="1"/>
</dbReference>
<feature type="non-terminal residue" evidence="12">
    <location>
        <position position="1"/>
    </location>
</feature>
<protein>
    <recommendedName>
        <fullName evidence="3 10">Adenosine kinase</fullName>
        <shortName evidence="10">AK</shortName>
        <ecNumber evidence="3 10">2.7.1.20</ecNumber>
    </recommendedName>
    <alternativeName>
        <fullName evidence="10">Adenosine 5'-phosphotransferase</fullName>
    </alternativeName>
</protein>
<evidence type="ECO:0000256" key="1">
    <source>
        <dbReference type="ARBA" id="ARBA00004801"/>
    </source>
</evidence>
<evidence type="ECO:0000256" key="8">
    <source>
        <dbReference type="ARBA" id="ARBA00022840"/>
    </source>
</evidence>
<dbReference type="GO" id="GO:0005634">
    <property type="term" value="C:nucleus"/>
    <property type="evidence" value="ECO:0007669"/>
    <property type="project" value="UniProtKB-SubCell"/>
</dbReference>
<keyword evidence="4 10" id="KW-0808">Transferase</keyword>
<comment type="pathway">
    <text evidence="1 10">Purine metabolism; AMP biosynthesis via salvage pathway; AMP from adenosine: step 1/1.</text>
</comment>
<dbReference type="PRINTS" id="PR00989">
    <property type="entry name" value="ADENOKINASE"/>
</dbReference>
<comment type="similarity">
    <text evidence="2 10">Belongs to the carbohydrate kinase PfkB family.</text>
</comment>
<comment type="catalytic activity">
    <reaction evidence="10">
        <text>adenosine + ATP = AMP + ADP + H(+)</text>
        <dbReference type="Rhea" id="RHEA:20824"/>
        <dbReference type="ChEBI" id="CHEBI:15378"/>
        <dbReference type="ChEBI" id="CHEBI:16335"/>
        <dbReference type="ChEBI" id="CHEBI:30616"/>
        <dbReference type="ChEBI" id="CHEBI:456215"/>
        <dbReference type="ChEBI" id="CHEBI:456216"/>
        <dbReference type="EC" id="2.7.1.20"/>
    </reaction>
</comment>
<keyword evidence="6 10" id="KW-0547">Nucleotide-binding</keyword>
<comment type="subunit">
    <text evidence="10">Monomer.</text>
</comment>
<evidence type="ECO:0000313" key="12">
    <source>
        <dbReference type="EMBL" id="CAD7657594.1"/>
    </source>
</evidence>
<dbReference type="OrthoDB" id="432447at2759"/>
<gene>
    <name evidence="12" type="ORF">ONB1V03_LOCUS14220</name>
</gene>
<dbReference type="GO" id="GO:0006144">
    <property type="term" value="P:purine nucleobase metabolic process"/>
    <property type="evidence" value="ECO:0007669"/>
    <property type="project" value="TreeGrafter"/>
</dbReference>
<dbReference type="GO" id="GO:0005829">
    <property type="term" value="C:cytosol"/>
    <property type="evidence" value="ECO:0007669"/>
    <property type="project" value="TreeGrafter"/>
</dbReference>